<dbReference type="Proteomes" id="UP001152795">
    <property type="component" value="Unassembled WGS sequence"/>
</dbReference>
<dbReference type="GO" id="GO:0046922">
    <property type="term" value="F:peptide-O-fucosyltransferase activity"/>
    <property type="evidence" value="ECO:0007669"/>
    <property type="project" value="InterPro"/>
</dbReference>
<keyword evidence="5" id="KW-1185">Reference proteome</keyword>
<evidence type="ECO:0000256" key="1">
    <source>
        <dbReference type="ARBA" id="ARBA00022679"/>
    </source>
</evidence>
<dbReference type="PANTHER" id="PTHR13398">
    <property type="entry name" value="GDP-FUCOSE PROTEIN O-FUCOSYLTRANSFERASE 2"/>
    <property type="match status" value="1"/>
</dbReference>
<dbReference type="PANTHER" id="PTHR13398:SF0">
    <property type="entry name" value="GDP-FUCOSE PROTEIN O-FUCOSYLTRANSFERASE 2"/>
    <property type="match status" value="1"/>
</dbReference>
<evidence type="ECO:0000256" key="2">
    <source>
        <dbReference type="ARBA" id="ARBA00023253"/>
    </source>
</evidence>
<reference evidence="4" key="1">
    <citation type="submission" date="2020-04" db="EMBL/GenBank/DDBJ databases">
        <authorList>
            <person name="Alioto T."/>
            <person name="Alioto T."/>
            <person name="Gomez Garrido J."/>
        </authorList>
    </citation>
    <scope>NUCLEOTIDE SEQUENCE</scope>
    <source>
        <strain evidence="4">A484AB</strain>
    </source>
</reference>
<dbReference type="GO" id="GO:0006004">
    <property type="term" value="P:fucose metabolic process"/>
    <property type="evidence" value="ECO:0007669"/>
    <property type="project" value="UniProtKB-KW"/>
</dbReference>
<gene>
    <name evidence="4" type="ORF">PACLA_8A056816</name>
</gene>
<protein>
    <submittedName>
        <fullName evidence="4">Uncharacterized protein</fullName>
    </submittedName>
</protein>
<dbReference type="EMBL" id="CACRXK020010416">
    <property type="protein sequence ID" value="CAB4019343.1"/>
    <property type="molecule type" value="Genomic_DNA"/>
</dbReference>
<accession>A0A7D9EZB9</accession>
<comment type="caution">
    <text evidence="4">The sequence shown here is derived from an EMBL/GenBank/DDBJ whole genome shotgun (WGS) entry which is preliminary data.</text>
</comment>
<keyword evidence="3" id="KW-0119">Carbohydrate metabolism</keyword>
<dbReference type="InterPro" id="IPR045130">
    <property type="entry name" value="OFUT2-like"/>
</dbReference>
<proteinExistence type="predicted"/>
<evidence type="ECO:0000313" key="5">
    <source>
        <dbReference type="Proteomes" id="UP001152795"/>
    </source>
</evidence>
<organism evidence="4 5">
    <name type="scientific">Paramuricea clavata</name>
    <name type="common">Red gorgonian</name>
    <name type="synonym">Violescent sea-whip</name>
    <dbReference type="NCBI Taxonomy" id="317549"/>
    <lineage>
        <taxon>Eukaryota</taxon>
        <taxon>Metazoa</taxon>
        <taxon>Cnidaria</taxon>
        <taxon>Anthozoa</taxon>
        <taxon>Octocorallia</taxon>
        <taxon>Malacalcyonacea</taxon>
        <taxon>Plexauridae</taxon>
        <taxon>Paramuricea</taxon>
    </lineage>
</organism>
<name>A0A7D9EZB9_PARCT</name>
<evidence type="ECO:0000256" key="3">
    <source>
        <dbReference type="ARBA" id="ARBA00023277"/>
    </source>
</evidence>
<evidence type="ECO:0000313" key="4">
    <source>
        <dbReference type="EMBL" id="CAB4019343.1"/>
    </source>
</evidence>
<dbReference type="OrthoDB" id="6021679at2759"/>
<keyword evidence="2" id="KW-0294">Fucose metabolism</keyword>
<keyword evidence="1" id="KW-0808">Transferase</keyword>
<dbReference type="AlphaFoldDB" id="A0A7D9EZB9"/>
<sequence>MMYRLHLRLIQRVIIIATSVSLFGSISVWLSFFTGLELQLYSRSSQVTDDLSADVSFADERTSVRSLNRNGVAFKREETDSSSIIKRVYGIHPVRIANRHRADQDGKQKIISIALDQQESDNDKYMFVFHHYEQFGKTTENFVQLCSIAAYGSRAVVEPFVRDSRMCGLESGWWGEALTPSRLFKPLSLYFDMKALNEILSQNRYATVRPLTEFKQVCNKTTSNVTIVHFLYHDGKETTKKWFRLSEKDYQMISLQANRTGWTECPFIDKGLNISRRLGQMEADRQLCVNAEKVIDHKQFENDILQGDKCVVITYWRGFGMDRTHFKPKVKLNAREIVHRLRHSNLILQEAELYRRTFLEKSYIAVHVRSERQLLWYSEIFFLKCVDAVTRRVLQLKQKYGMSTVFLATDLTQYGSDTLLPNNRKRLKRFDKLLMDKLKPKRYSPHLTDPSLMDHGVVAIVEMNILSHSKHLVTLGSGSFQEWVMALFMDMKKGQDWTISRVCSKEKKQH</sequence>
<dbReference type="Gene3D" id="3.40.50.11350">
    <property type="match status" value="1"/>
</dbReference>